<dbReference type="PANTHER" id="PTHR45661">
    <property type="entry name" value="SURFACE ANTIGEN"/>
    <property type="match status" value="1"/>
</dbReference>
<dbReference type="InterPro" id="IPR032675">
    <property type="entry name" value="LRR_dom_sf"/>
</dbReference>
<dbReference type="SUPFAM" id="SSF52058">
    <property type="entry name" value="L domain-like"/>
    <property type="match status" value="1"/>
</dbReference>
<reference evidence="1" key="1">
    <citation type="journal article" date="2021" name="PeerJ">
        <title>Extensive microbial diversity within the chicken gut microbiome revealed by metagenomics and culture.</title>
        <authorList>
            <person name="Gilroy R."/>
            <person name="Ravi A."/>
            <person name="Getino M."/>
            <person name="Pursley I."/>
            <person name="Horton D.L."/>
            <person name="Alikhan N.F."/>
            <person name="Baker D."/>
            <person name="Gharbi K."/>
            <person name="Hall N."/>
            <person name="Watson M."/>
            <person name="Adriaenssens E.M."/>
            <person name="Foster-Nyarko E."/>
            <person name="Jarju S."/>
            <person name="Secka A."/>
            <person name="Antonio M."/>
            <person name="Oren A."/>
            <person name="Chaudhuri R.R."/>
            <person name="La Ragione R."/>
            <person name="Hildebrand F."/>
            <person name="Pallen M.J."/>
        </authorList>
    </citation>
    <scope>NUCLEOTIDE SEQUENCE</scope>
    <source>
        <strain evidence="1">MalCec1-1739</strain>
    </source>
</reference>
<dbReference type="AlphaFoldDB" id="A0A9D2ZUU6"/>
<reference evidence="1" key="2">
    <citation type="submission" date="2021-04" db="EMBL/GenBank/DDBJ databases">
        <authorList>
            <person name="Gilroy R."/>
        </authorList>
    </citation>
    <scope>NUCLEOTIDE SEQUENCE</scope>
    <source>
        <strain evidence="1">MalCec1-1739</strain>
    </source>
</reference>
<dbReference type="InterPro" id="IPR053139">
    <property type="entry name" value="Surface_bspA-like"/>
</dbReference>
<name>A0A9D2ZUU6_9BACT</name>
<dbReference type="Proteomes" id="UP000787625">
    <property type="component" value="Unassembled WGS sequence"/>
</dbReference>
<dbReference type="Gene3D" id="3.40.50.12480">
    <property type="match status" value="2"/>
</dbReference>
<dbReference type="PANTHER" id="PTHR45661:SF3">
    <property type="entry name" value="IG-LIKE DOMAIN-CONTAINING PROTEIN"/>
    <property type="match status" value="1"/>
</dbReference>
<dbReference type="Pfam" id="PF13306">
    <property type="entry name" value="LRR_5"/>
    <property type="match status" value="1"/>
</dbReference>
<proteinExistence type="predicted"/>
<dbReference type="PROSITE" id="PS51257">
    <property type="entry name" value="PROKAR_LIPOPROTEIN"/>
    <property type="match status" value="1"/>
</dbReference>
<dbReference type="InterPro" id="IPR026906">
    <property type="entry name" value="LRR_5"/>
</dbReference>
<dbReference type="EMBL" id="DWUP01000171">
    <property type="protein sequence ID" value="HJD53528.1"/>
    <property type="molecule type" value="Genomic_DNA"/>
</dbReference>
<gene>
    <name evidence="1" type="ORF">IAA93_07385</name>
</gene>
<organism evidence="1 2">
    <name type="scientific">Candidatus Avibacteroides avistercoris</name>
    <dbReference type="NCBI Taxonomy" id="2840690"/>
    <lineage>
        <taxon>Bacteria</taxon>
        <taxon>Pseudomonadati</taxon>
        <taxon>Bacteroidota</taxon>
        <taxon>Bacteroidia</taxon>
        <taxon>Bacteroidales</taxon>
        <taxon>Bacteroidaceae</taxon>
        <taxon>Bacteroidaceae incertae sedis</taxon>
        <taxon>Candidatus Avibacteroides</taxon>
    </lineage>
</organism>
<accession>A0A9D2ZUU6</accession>
<comment type="caution">
    <text evidence="1">The sequence shown here is derived from an EMBL/GenBank/DDBJ whole genome shotgun (WGS) entry which is preliminary data.</text>
</comment>
<evidence type="ECO:0000313" key="1">
    <source>
        <dbReference type="EMBL" id="HJD53528.1"/>
    </source>
</evidence>
<evidence type="ECO:0000313" key="2">
    <source>
        <dbReference type="Proteomes" id="UP000787625"/>
    </source>
</evidence>
<sequence length="301" mass="31925">MNKLFVPILLLSLVFAGCGDDDEYVAPAQPVSTLSIDVSTPGTLASAISAGVRDDVVELTLSGRINGSDVAVLREMAGSDLTGGRTEGSLRRLDMSAVQVVEGGDAYFRDGDTDFVTSNNVIGDHFFDGCKSLVAVTLPTNVVRVGDNAFSDCYLLRTVGISTGVVEIGDEAFRFCHDLEGLELPLGLQVIGDRAFVECNSIKSLDLPVGLATIGAEAFEGCTSIADVYMPQGVQSIGYNAFKDCVALSELHCRAITPPACQTGTFEGVNRDVCRLFVPTGSADTYAAAREWQGFKNIIEE</sequence>
<dbReference type="Gene3D" id="3.80.10.10">
    <property type="entry name" value="Ribonuclease Inhibitor"/>
    <property type="match status" value="1"/>
</dbReference>
<protein>
    <submittedName>
        <fullName evidence="1">Leucine-rich repeat domain-containing protein</fullName>
    </submittedName>
</protein>